<gene>
    <name evidence="3" type="ORF">lam_502</name>
</gene>
<evidence type="ECO:0000259" key="2">
    <source>
        <dbReference type="PROSITE" id="PS51688"/>
    </source>
</evidence>
<reference evidence="3 4" key="1">
    <citation type="journal article" date="2014" name="Mol. Plant Microbe Interact.">
        <title>The complete genome sequence of Candidatus Liberibacter americanus, associated with citrus Huanglongbing.</title>
        <authorList>
            <person name="Wulff N.A."/>
            <person name="Zhang S."/>
            <person name="Setubal J.C."/>
            <person name="Almeida N.F."/>
            <person name="Martins E.C."/>
            <person name="Harakava R."/>
            <person name="Kumar D."/>
            <person name="Rangel L.T."/>
            <person name="Foissac X."/>
            <person name="Bove J."/>
            <person name="Gabriel D.W."/>
        </authorList>
    </citation>
    <scope>NUCLEOTIDE SEQUENCE [LARGE SCALE GENOMIC DNA]</scope>
    <source>
        <strain evidence="3 4">Sao Paulo</strain>
    </source>
</reference>
<protein>
    <recommendedName>
        <fullName evidence="2">Peptidase S74 domain-containing protein</fullName>
    </recommendedName>
</protein>
<dbReference type="KEGG" id="lar:lam_502"/>
<evidence type="ECO:0000256" key="1">
    <source>
        <dbReference type="SAM" id="Coils"/>
    </source>
</evidence>
<accession>U6B7M0</accession>
<keyword evidence="4" id="KW-1185">Reference proteome</keyword>
<proteinExistence type="predicted"/>
<evidence type="ECO:0000313" key="4">
    <source>
        <dbReference type="Proteomes" id="UP000017862"/>
    </source>
</evidence>
<dbReference type="HOGENOM" id="CLU_769018_0_0_5"/>
<name>U6B7M0_9HYPH</name>
<dbReference type="AlphaFoldDB" id="U6B7M0"/>
<dbReference type="PATRIC" id="fig|1261131.3.peg.481"/>
<feature type="coiled-coil region" evidence="1">
    <location>
        <begin position="334"/>
        <end position="364"/>
    </location>
</feature>
<dbReference type="PROSITE" id="PS51688">
    <property type="entry name" value="ICA"/>
    <property type="match status" value="1"/>
</dbReference>
<organism evidence="3 4">
    <name type="scientific">Candidatus Liberibacter americanus str. Sao Paulo</name>
    <dbReference type="NCBI Taxonomy" id="1261131"/>
    <lineage>
        <taxon>Bacteria</taxon>
        <taxon>Pseudomonadati</taxon>
        <taxon>Pseudomonadota</taxon>
        <taxon>Alphaproteobacteria</taxon>
        <taxon>Hyphomicrobiales</taxon>
        <taxon>Rhizobiaceae</taxon>
        <taxon>Liberibacter</taxon>
    </lineage>
</organism>
<dbReference type="EMBL" id="CP006604">
    <property type="protein sequence ID" value="AHA27861.1"/>
    <property type="molecule type" value="Genomic_DNA"/>
</dbReference>
<dbReference type="InterPro" id="IPR030392">
    <property type="entry name" value="S74_ICA"/>
</dbReference>
<dbReference type="STRING" id="1261131.lam_502"/>
<feature type="domain" description="Peptidase S74" evidence="2">
    <location>
        <begin position="261"/>
        <end position="355"/>
    </location>
</feature>
<sequence length="369" mass="41284">MPRIKDVYVLPSGTKAYPNSSISSSSYNNLLEDLAFDNNYPRPISAGGTDATNIDQARINLGADDASNLKKGFISEKLLPFQPVQQGGGIHQANNKIYLGWNGRNLLLQVDSLQLEDVWTSKLAPIALQNLVNHANTADRIVYTSSDKKYLSSPLSSFMRKLLDCKDHEKLQMDIFKDGIKIYKDSIVIFELTNTGDIICDKRSKTVWQGIDSAKSIADDMTKTWKDAWISNTNIINIMRAPGYIHFDTDKGPVGCAYFSSDERLKQVHGYSTDSALDIFDKLEFIDFNYLPSSCMDSSSRHPIGFSANNLQKANPLFVDQIGDYLSPNISVIVTYLAKSVQELSQQVQELSQQVQELRSLINKKSDFP</sequence>
<evidence type="ECO:0000313" key="3">
    <source>
        <dbReference type="EMBL" id="AHA27861.1"/>
    </source>
</evidence>
<keyword evidence="1" id="KW-0175">Coiled coil</keyword>
<dbReference type="Pfam" id="PF13884">
    <property type="entry name" value="Peptidase_S74"/>
    <property type="match status" value="1"/>
</dbReference>
<dbReference type="RefSeq" id="WP_007557451.1">
    <property type="nucleotide sequence ID" value="NC_022793.1"/>
</dbReference>
<dbReference type="eggNOG" id="ENOG5032BWV">
    <property type="taxonomic scope" value="Bacteria"/>
</dbReference>
<dbReference type="Proteomes" id="UP000017862">
    <property type="component" value="Chromosome"/>
</dbReference>